<reference evidence="2" key="1">
    <citation type="submission" date="2020-02" db="EMBL/GenBank/DDBJ databases">
        <authorList>
            <person name="Meier V. D."/>
        </authorList>
    </citation>
    <scope>NUCLEOTIDE SEQUENCE</scope>
    <source>
        <strain evidence="2">AVDCRST_MAG55</strain>
    </source>
</reference>
<dbReference type="EMBL" id="CADCUZ010000074">
    <property type="protein sequence ID" value="CAA9417256.1"/>
    <property type="molecule type" value="Genomic_DNA"/>
</dbReference>
<feature type="region of interest" description="Disordered" evidence="1">
    <location>
        <begin position="1"/>
        <end position="51"/>
    </location>
</feature>
<feature type="non-terminal residue" evidence="2">
    <location>
        <position position="1"/>
    </location>
</feature>
<feature type="compositionally biased region" description="Basic and acidic residues" evidence="1">
    <location>
        <begin position="39"/>
        <end position="50"/>
    </location>
</feature>
<feature type="region of interest" description="Disordered" evidence="1">
    <location>
        <begin position="64"/>
        <end position="115"/>
    </location>
</feature>
<feature type="compositionally biased region" description="Basic and acidic residues" evidence="1">
    <location>
        <begin position="79"/>
        <end position="91"/>
    </location>
</feature>
<organism evidence="2">
    <name type="scientific">uncultured Rubrobacteraceae bacterium</name>
    <dbReference type="NCBI Taxonomy" id="349277"/>
    <lineage>
        <taxon>Bacteria</taxon>
        <taxon>Bacillati</taxon>
        <taxon>Actinomycetota</taxon>
        <taxon>Rubrobacteria</taxon>
        <taxon>Rubrobacterales</taxon>
        <taxon>Rubrobacteraceae</taxon>
        <taxon>environmental samples</taxon>
    </lineage>
</organism>
<gene>
    <name evidence="2" type="ORF">AVDCRST_MAG55-1739</name>
</gene>
<feature type="compositionally biased region" description="Gly residues" evidence="1">
    <location>
        <begin position="1"/>
        <end position="11"/>
    </location>
</feature>
<protein>
    <submittedName>
        <fullName evidence="2">Uncharacterized protein</fullName>
    </submittedName>
</protein>
<evidence type="ECO:0000313" key="2">
    <source>
        <dbReference type="EMBL" id="CAA9417256.1"/>
    </source>
</evidence>
<proteinExistence type="predicted"/>
<feature type="compositionally biased region" description="Gly residues" evidence="1">
    <location>
        <begin position="19"/>
        <end position="28"/>
    </location>
</feature>
<dbReference type="AlphaFoldDB" id="A0A6J4PQV5"/>
<accession>A0A6J4PQV5</accession>
<evidence type="ECO:0000256" key="1">
    <source>
        <dbReference type="SAM" id="MobiDB-lite"/>
    </source>
</evidence>
<name>A0A6J4PQV5_9ACTN</name>
<feature type="non-terminal residue" evidence="2">
    <location>
        <position position="115"/>
    </location>
</feature>
<sequence length="115" mass="12399">VDDGCGHGGGNDVHERGPGVRGEAGPGPGLHLREGHHHLRDDRADLDRNRAGSAAGHGLLFLHRGTGAHVPGLPARHLRGNDHNLQSEEQHRHKHRVPCVPNGHASGRFQRLPQL</sequence>